<organism evidence="12 13">
    <name type="scientific">Morella rubra</name>
    <name type="common">Chinese bayberry</name>
    <dbReference type="NCBI Taxonomy" id="262757"/>
    <lineage>
        <taxon>Eukaryota</taxon>
        <taxon>Viridiplantae</taxon>
        <taxon>Streptophyta</taxon>
        <taxon>Embryophyta</taxon>
        <taxon>Tracheophyta</taxon>
        <taxon>Spermatophyta</taxon>
        <taxon>Magnoliopsida</taxon>
        <taxon>eudicotyledons</taxon>
        <taxon>Gunneridae</taxon>
        <taxon>Pentapetalae</taxon>
        <taxon>rosids</taxon>
        <taxon>fabids</taxon>
        <taxon>Fagales</taxon>
        <taxon>Myricaceae</taxon>
        <taxon>Morella</taxon>
    </lineage>
</organism>
<feature type="transmembrane region" description="Helical" evidence="11">
    <location>
        <begin position="28"/>
        <end position="46"/>
    </location>
</feature>
<feature type="binding site" evidence="10">
    <location>
        <position position="287"/>
    </location>
    <ligand>
        <name>Mn(2+)</name>
        <dbReference type="ChEBI" id="CHEBI:29035"/>
    </ligand>
</feature>
<evidence type="ECO:0000256" key="1">
    <source>
        <dbReference type="ARBA" id="ARBA00004127"/>
    </source>
</evidence>
<dbReference type="Pfam" id="PF03552">
    <property type="entry name" value="Cellulose_synt"/>
    <property type="match status" value="2"/>
</dbReference>
<dbReference type="OrthoDB" id="72851at2759"/>
<name>A0A6A1WTJ5_9ROSI</name>
<keyword evidence="13" id="KW-1185">Reference proteome</keyword>
<evidence type="ECO:0000256" key="3">
    <source>
        <dbReference type="ARBA" id="ARBA00022679"/>
    </source>
</evidence>
<evidence type="ECO:0000256" key="2">
    <source>
        <dbReference type="ARBA" id="ARBA00022676"/>
    </source>
</evidence>
<dbReference type="EMBL" id="RXIC02000019">
    <property type="protein sequence ID" value="KAB1227118.1"/>
    <property type="molecule type" value="Genomic_DNA"/>
</dbReference>
<feature type="transmembrane region" description="Helical" evidence="11">
    <location>
        <begin position="525"/>
        <end position="544"/>
    </location>
</feature>
<feature type="binding site" evidence="9">
    <location>
        <position position="121"/>
    </location>
    <ligand>
        <name>UDP-alpha-D-glucose</name>
        <dbReference type="ChEBI" id="CHEBI:58885"/>
    </ligand>
</feature>
<sequence length="740" mass="83725">MEGMRRYSSSSIPSSPSLHTLRHARRTALNYLFAAVYSCAVVVLLYRQAHRLVHSTTLASFFISLSLFLADTVLAFMWTTRQSFLVNIIYRDEHPGNLEEVLKKSDFPALDVFICTADPYKEPPMRLVSTALSVMAYDYPTEKISVYVSDDGGSQVTLYACMEAVKFASHWLPFCRKQNTAHRSPEAYFASNHSWSSDTEQIKIMYENMKARVEAVLERGKVEEYITEEIERRILSKWTDGFTRQDHPAVIEVLLEGTKNRDITDHSMPNFIYVSREKSRTSTHNFKSGALNVMLRVSATMTNAPIILNIDCDMYSNDPQTPLRALCYLLDPKLKSQLAYVQFPQIFPSINKDDTYSCAYKRTFQINPMGLDGLSGPNYIGTGCFFNRQAFFGGPSTISPPEISQLGPHHVVDKPIQSPPTLDLAHKVAGCNYENMTKWGSEVGFMYGSLVEDFYTGFRLQCKGWKSIFCNPKRPAFLGDSPISLIDVLNQLQRWVIGGLQVGFCRFTPITFGIKSMGPFMGLAYTHYCFGTIWCIPITIYAFLPQLALLNSLSIFPKLSEPWFFLYVFLFLGSYGHDFLEFVVEGGTVQMWWNDQRMWTIRGLSCFFFAALEYFLKCLGISTYGFSVTSKMIDDEQSKRYYQGVFEFGVSSPMFVPLAMAAIINLVSFFVGLVRVLRGSNFEGLLLQTLLAGFAVVNALPIYEAMVLRSDNGRMPFKTTITSTCLALALYALASLLLRD</sequence>
<proteinExistence type="predicted"/>
<feature type="transmembrane region" description="Helical" evidence="11">
    <location>
        <begin position="684"/>
        <end position="703"/>
    </location>
</feature>
<feature type="transmembrane region" description="Helical" evidence="11">
    <location>
        <begin position="564"/>
        <end position="584"/>
    </location>
</feature>
<dbReference type="GO" id="GO:0016760">
    <property type="term" value="F:cellulose synthase (UDP-forming) activity"/>
    <property type="evidence" value="ECO:0007669"/>
    <property type="project" value="InterPro"/>
</dbReference>
<feature type="active site" evidence="8">
    <location>
        <position position="453"/>
    </location>
</feature>
<feature type="transmembrane region" description="Helical" evidence="11">
    <location>
        <begin position="654"/>
        <end position="677"/>
    </location>
</feature>
<accession>A0A6A1WTJ5</accession>
<gene>
    <name evidence="12" type="ORF">CJ030_MR1G001051</name>
</gene>
<dbReference type="GO" id="GO:0012505">
    <property type="term" value="C:endomembrane system"/>
    <property type="evidence" value="ECO:0007669"/>
    <property type="project" value="UniProtKB-SubCell"/>
</dbReference>
<keyword evidence="4 11" id="KW-0812">Transmembrane</keyword>
<evidence type="ECO:0000313" key="12">
    <source>
        <dbReference type="EMBL" id="KAB1227118.1"/>
    </source>
</evidence>
<dbReference type="InterPro" id="IPR005150">
    <property type="entry name" value="Cellulose_synth"/>
</dbReference>
<evidence type="ECO:0000256" key="8">
    <source>
        <dbReference type="PIRSR" id="PIRSR605150-1"/>
    </source>
</evidence>
<dbReference type="Proteomes" id="UP000516437">
    <property type="component" value="Chromosome 1"/>
</dbReference>
<evidence type="ECO:0000256" key="10">
    <source>
        <dbReference type="PIRSR" id="PIRSR605150-3"/>
    </source>
</evidence>
<dbReference type="SUPFAM" id="SSF53448">
    <property type="entry name" value="Nucleotide-diphospho-sugar transferases"/>
    <property type="match status" value="1"/>
</dbReference>
<evidence type="ECO:0000256" key="9">
    <source>
        <dbReference type="PIRSR" id="PIRSR605150-2"/>
    </source>
</evidence>
<dbReference type="GO" id="GO:0071555">
    <property type="term" value="P:cell wall organization"/>
    <property type="evidence" value="ECO:0007669"/>
    <property type="project" value="UniProtKB-KW"/>
</dbReference>
<keyword evidence="2" id="KW-0328">Glycosyltransferase</keyword>
<feature type="transmembrane region" description="Helical" evidence="11">
    <location>
        <begin position="58"/>
        <end position="78"/>
    </location>
</feature>
<feature type="transmembrane region" description="Helical" evidence="11">
    <location>
        <begin position="715"/>
        <end position="738"/>
    </location>
</feature>
<dbReference type="InterPro" id="IPR029044">
    <property type="entry name" value="Nucleotide-diphossugar_trans"/>
</dbReference>
<dbReference type="AlphaFoldDB" id="A0A6A1WTJ5"/>
<evidence type="ECO:0000256" key="4">
    <source>
        <dbReference type="ARBA" id="ARBA00022692"/>
    </source>
</evidence>
<dbReference type="GO" id="GO:0030244">
    <property type="term" value="P:cellulose biosynthetic process"/>
    <property type="evidence" value="ECO:0007669"/>
    <property type="project" value="InterPro"/>
</dbReference>
<dbReference type="PANTHER" id="PTHR13301">
    <property type="entry name" value="X-BOX TRANSCRIPTION FACTOR-RELATED"/>
    <property type="match status" value="1"/>
</dbReference>
<comment type="caution">
    <text evidence="12">The sequence shown here is derived from an EMBL/GenBank/DDBJ whole genome shotgun (WGS) entry which is preliminary data.</text>
</comment>
<dbReference type="GO" id="GO:0016020">
    <property type="term" value="C:membrane"/>
    <property type="evidence" value="ECO:0007669"/>
    <property type="project" value="InterPro"/>
</dbReference>
<dbReference type="Gene3D" id="3.90.550.10">
    <property type="entry name" value="Spore Coat Polysaccharide Biosynthesis Protein SpsA, Chain A"/>
    <property type="match status" value="2"/>
</dbReference>
<feature type="transmembrane region" description="Helical" evidence="11">
    <location>
        <begin position="604"/>
        <end position="626"/>
    </location>
</feature>
<keyword evidence="3" id="KW-0808">Transferase</keyword>
<evidence type="ECO:0000256" key="7">
    <source>
        <dbReference type="ARBA" id="ARBA00023316"/>
    </source>
</evidence>
<evidence type="ECO:0000256" key="11">
    <source>
        <dbReference type="SAM" id="Phobius"/>
    </source>
</evidence>
<keyword evidence="7" id="KW-0961">Cell wall biogenesis/degradation</keyword>
<evidence type="ECO:0000313" key="13">
    <source>
        <dbReference type="Proteomes" id="UP000516437"/>
    </source>
</evidence>
<dbReference type="FunFam" id="3.90.550.10:FF:000135">
    <property type="entry name" value="Cellulose synthase-like protein G3"/>
    <property type="match status" value="1"/>
</dbReference>
<feature type="active site" evidence="8">
    <location>
        <position position="151"/>
    </location>
</feature>
<evidence type="ECO:0000256" key="5">
    <source>
        <dbReference type="ARBA" id="ARBA00022989"/>
    </source>
</evidence>
<keyword evidence="6 11" id="KW-0472">Membrane</keyword>
<keyword evidence="5 11" id="KW-1133">Transmembrane helix</keyword>
<evidence type="ECO:0000256" key="6">
    <source>
        <dbReference type="ARBA" id="ARBA00023136"/>
    </source>
</evidence>
<comment type="subcellular location">
    <subcellularLocation>
        <location evidence="1">Endomembrane system</location>
        <topology evidence="1">Multi-pass membrane protein</topology>
    </subcellularLocation>
</comment>
<reference evidence="12 13" key="1">
    <citation type="journal article" date="2019" name="Plant Biotechnol. J.">
        <title>The red bayberry genome and genetic basis of sex determination.</title>
        <authorList>
            <person name="Jia H.M."/>
            <person name="Jia H.J."/>
            <person name="Cai Q.L."/>
            <person name="Wang Y."/>
            <person name="Zhao H.B."/>
            <person name="Yang W.F."/>
            <person name="Wang G.Y."/>
            <person name="Li Y.H."/>
            <person name="Zhan D.L."/>
            <person name="Shen Y.T."/>
            <person name="Niu Q.F."/>
            <person name="Chang L."/>
            <person name="Qiu J."/>
            <person name="Zhao L."/>
            <person name="Xie H.B."/>
            <person name="Fu W.Y."/>
            <person name="Jin J."/>
            <person name="Li X.W."/>
            <person name="Jiao Y."/>
            <person name="Zhou C.C."/>
            <person name="Tu T."/>
            <person name="Chai C.Y."/>
            <person name="Gao J.L."/>
            <person name="Fan L.J."/>
            <person name="van de Weg E."/>
            <person name="Wang J.Y."/>
            <person name="Gao Z.S."/>
        </authorList>
    </citation>
    <scope>NUCLEOTIDE SEQUENCE [LARGE SCALE GENOMIC DNA]</scope>
    <source>
        <tissue evidence="12">Leaves</tissue>
    </source>
</reference>
<feature type="binding site" evidence="10">
    <location>
        <position position="311"/>
    </location>
    <ligand>
        <name>Mn(2+)</name>
        <dbReference type="ChEBI" id="CHEBI:29035"/>
    </ligand>
</feature>
<protein>
    <submittedName>
        <fullName evidence="12">Cellulose synthase-like protein G3</fullName>
    </submittedName>
</protein>
<feature type="binding site" evidence="9">
    <location>
        <position position="151"/>
    </location>
    <ligand>
        <name>UDP-alpha-D-glucose</name>
        <dbReference type="ChEBI" id="CHEBI:58885"/>
    </ligand>
</feature>
<feature type="binding site" evidence="9">
    <location>
        <position position="122"/>
    </location>
    <ligand>
        <name>UDP-alpha-D-glucose</name>
        <dbReference type="ChEBI" id="CHEBI:58885"/>
    </ligand>
</feature>